<dbReference type="SUPFAM" id="SSF47384">
    <property type="entry name" value="Homodimeric domain of signal transducing histidine kinase"/>
    <property type="match status" value="1"/>
</dbReference>
<dbReference type="SUPFAM" id="SSF55785">
    <property type="entry name" value="PYP-like sensor domain (PAS domain)"/>
    <property type="match status" value="2"/>
</dbReference>
<keyword evidence="8" id="KW-0902">Two-component regulatory system</keyword>
<comment type="subunit">
    <text evidence="9">At low DSF concentrations, interacts with RpfF.</text>
</comment>
<dbReference type="EC" id="2.7.13.3" evidence="2"/>
<dbReference type="Gene3D" id="3.30.565.10">
    <property type="entry name" value="Histidine kinase-like ATPase, C-terminal domain"/>
    <property type="match status" value="1"/>
</dbReference>
<dbReference type="InterPro" id="IPR035965">
    <property type="entry name" value="PAS-like_dom_sf"/>
</dbReference>
<keyword evidence="7" id="KW-0067">ATP-binding</keyword>
<dbReference type="FunFam" id="1.10.287.130:FF:000002">
    <property type="entry name" value="Two-component osmosensing histidine kinase"/>
    <property type="match status" value="1"/>
</dbReference>
<dbReference type="SMART" id="SM00091">
    <property type="entry name" value="PAS"/>
    <property type="match status" value="3"/>
</dbReference>
<evidence type="ECO:0000256" key="11">
    <source>
        <dbReference type="PROSITE-ProRule" id="PRU00169"/>
    </source>
</evidence>
<dbReference type="PANTHER" id="PTHR45339:SF1">
    <property type="entry name" value="HYBRID SIGNAL TRANSDUCTION HISTIDINE KINASE J"/>
    <property type="match status" value="1"/>
</dbReference>
<evidence type="ECO:0000259" key="13">
    <source>
        <dbReference type="PROSITE" id="PS50110"/>
    </source>
</evidence>
<evidence type="ECO:0000256" key="1">
    <source>
        <dbReference type="ARBA" id="ARBA00000085"/>
    </source>
</evidence>
<dbReference type="PROSITE" id="PS50113">
    <property type="entry name" value="PAC"/>
    <property type="match status" value="2"/>
</dbReference>
<evidence type="ECO:0000313" key="16">
    <source>
        <dbReference type="EMBL" id="BBP44084.1"/>
    </source>
</evidence>
<dbReference type="Pfam" id="PF00512">
    <property type="entry name" value="HisKA"/>
    <property type="match status" value="1"/>
</dbReference>
<keyword evidence="4" id="KW-0808">Transferase</keyword>
<feature type="domain" description="PAS" evidence="14">
    <location>
        <begin position="124"/>
        <end position="195"/>
    </location>
</feature>
<dbReference type="PROSITE" id="PS50110">
    <property type="entry name" value="RESPONSE_REGULATORY"/>
    <property type="match status" value="1"/>
</dbReference>
<keyword evidence="6" id="KW-0418">Kinase</keyword>
<dbReference type="KEGG" id="tzo:THMIRHAT_18300"/>
<evidence type="ECO:0000256" key="4">
    <source>
        <dbReference type="ARBA" id="ARBA00022679"/>
    </source>
</evidence>
<organism evidence="16 17">
    <name type="scientific">Thiosulfativibrio zosterae</name>
    <dbReference type="NCBI Taxonomy" id="2675053"/>
    <lineage>
        <taxon>Bacteria</taxon>
        <taxon>Pseudomonadati</taxon>
        <taxon>Pseudomonadota</taxon>
        <taxon>Gammaproteobacteria</taxon>
        <taxon>Thiotrichales</taxon>
        <taxon>Piscirickettsiaceae</taxon>
        <taxon>Thiosulfativibrio</taxon>
    </lineage>
</organism>
<sequence length="759" mass="84882">MLQAIESLPNALIIYDAAWRIKAFNHQAAQLLNGLGEETCIALEQLITQTIPAAYLLKVPQNPAESRTPCSNQYTTTKLIDGKSQLVSYHLAFNLTTENDEVLVYLSITDLSAYAAIHQELHHQNVLMRTALDETPDVIVMKDWEGNFILVNQAVAHLYDATPEEMIGKEDGYFTGNQEQAQFFKESVQQIMTKFETEVVIEDSTNAETGEVRHFQSIKKPLLDEKGNKQILVIAHDITDIVTAQKQIEDSEKRLNYVMQATQEGVWDWHIPSGALTHNRQWFKILAYEESDLTHMMDDFVQCLLPEDQPKIMEKIQACFRGEAPYVSEHQMRRRDGKLIWVYDRGNIVERDEQGNPIRMVGSFAEITDRKLAEVKLQEEKLRADAANQAKSEFLANMSHEIRTPMNGVIGMTDLLLDSPVTPETRQALEIIRQSGQSLMSIINDILDFSKIEAGKVEIEKTPFSLVNTANGLLVLLKPAAMAKNLVLNLEFISSDLDWILGDEQKLKQILTNLMGNAIKFTQKGTITLLLEKIQVFDGEILKVSVRDTGVGLSKEDQTKLFKPFSQVDASTTRKFGGTGLGLSICKRLTELMGGEIGVDSEPQAGATFWITLPLNQVAAVLPKAPMGAQTLNTDLSNLKVLVVEDNIVNRKVIEALLKKFGCQYVSAENGLQALDKLQENEVDLVLMDCQMPVMDGYEASKQIRAGKAGAQNRLKPIVALTANVLDEDRQMCFASGMDDFLGKPINLQALKLVLQKFN</sequence>
<dbReference type="CDD" id="cd16922">
    <property type="entry name" value="HATPase_EvgS-ArcB-TorS-like"/>
    <property type="match status" value="1"/>
</dbReference>
<evidence type="ECO:0000259" key="15">
    <source>
        <dbReference type="PROSITE" id="PS50113"/>
    </source>
</evidence>
<evidence type="ECO:0000256" key="10">
    <source>
        <dbReference type="ARBA" id="ARBA00068150"/>
    </source>
</evidence>
<dbReference type="SUPFAM" id="SSF55874">
    <property type="entry name" value="ATPase domain of HSP90 chaperone/DNA topoisomerase II/histidine kinase"/>
    <property type="match status" value="1"/>
</dbReference>
<dbReference type="InterPro" id="IPR003594">
    <property type="entry name" value="HATPase_dom"/>
</dbReference>
<name>A0A6F8PPW9_9GAMM</name>
<dbReference type="InterPro" id="IPR036097">
    <property type="entry name" value="HisK_dim/P_sf"/>
</dbReference>
<dbReference type="InterPro" id="IPR001789">
    <property type="entry name" value="Sig_transdc_resp-reg_receiver"/>
</dbReference>
<dbReference type="Gene3D" id="3.40.50.2300">
    <property type="match status" value="1"/>
</dbReference>
<evidence type="ECO:0000256" key="7">
    <source>
        <dbReference type="ARBA" id="ARBA00022840"/>
    </source>
</evidence>
<dbReference type="InterPro" id="IPR011006">
    <property type="entry name" value="CheY-like_superfamily"/>
</dbReference>
<dbReference type="InterPro" id="IPR013656">
    <property type="entry name" value="PAS_4"/>
</dbReference>
<dbReference type="Pfam" id="PF02518">
    <property type="entry name" value="HATPase_c"/>
    <property type="match status" value="1"/>
</dbReference>
<dbReference type="EMBL" id="AP021888">
    <property type="protein sequence ID" value="BBP44084.1"/>
    <property type="molecule type" value="Genomic_DNA"/>
</dbReference>
<evidence type="ECO:0000259" key="14">
    <source>
        <dbReference type="PROSITE" id="PS50112"/>
    </source>
</evidence>
<dbReference type="Pfam" id="PF13188">
    <property type="entry name" value="PAS_8"/>
    <property type="match status" value="1"/>
</dbReference>
<dbReference type="PANTHER" id="PTHR45339">
    <property type="entry name" value="HYBRID SIGNAL TRANSDUCTION HISTIDINE KINASE J"/>
    <property type="match status" value="1"/>
</dbReference>
<dbReference type="Pfam" id="PF08447">
    <property type="entry name" value="PAS_3"/>
    <property type="match status" value="1"/>
</dbReference>
<keyword evidence="3 11" id="KW-0597">Phosphoprotein</keyword>
<dbReference type="InterPro" id="IPR001610">
    <property type="entry name" value="PAC"/>
</dbReference>
<dbReference type="PROSITE" id="PS50109">
    <property type="entry name" value="HIS_KIN"/>
    <property type="match status" value="1"/>
</dbReference>
<keyword evidence="17" id="KW-1185">Reference proteome</keyword>
<dbReference type="GO" id="GO:0000155">
    <property type="term" value="F:phosphorelay sensor kinase activity"/>
    <property type="evidence" value="ECO:0007669"/>
    <property type="project" value="InterPro"/>
</dbReference>
<evidence type="ECO:0000256" key="2">
    <source>
        <dbReference type="ARBA" id="ARBA00012438"/>
    </source>
</evidence>
<gene>
    <name evidence="16" type="ORF">THMIRHAT_18300</name>
</gene>
<keyword evidence="5" id="KW-0547">Nucleotide-binding</keyword>
<dbReference type="Gene3D" id="1.10.287.130">
    <property type="match status" value="1"/>
</dbReference>
<dbReference type="InterPro" id="IPR003661">
    <property type="entry name" value="HisK_dim/P_dom"/>
</dbReference>
<dbReference type="NCBIfam" id="TIGR00229">
    <property type="entry name" value="sensory_box"/>
    <property type="match status" value="2"/>
</dbReference>
<dbReference type="PROSITE" id="PS50112">
    <property type="entry name" value="PAS"/>
    <property type="match status" value="1"/>
</dbReference>
<dbReference type="InterPro" id="IPR000700">
    <property type="entry name" value="PAS-assoc_C"/>
</dbReference>
<evidence type="ECO:0000313" key="17">
    <source>
        <dbReference type="Proteomes" id="UP000501466"/>
    </source>
</evidence>
<dbReference type="InterPro" id="IPR013655">
    <property type="entry name" value="PAS_fold_3"/>
</dbReference>
<dbReference type="Pfam" id="PF00072">
    <property type="entry name" value="Response_reg"/>
    <property type="match status" value="1"/>
</dbReference>
<evidence type="ECO:0000259" key="12">
    <source>
        <dbReference type="PROSITE" id="PS50109"/>
    </source>
</evidence>
<accession>A0A6F8PPW9</accession>
<evidence type="ECO:0000256" key="5">
    <source>
        <dbReference type="ARBA" id="ARBA00022741"/>
    </source>
</evidence>
<dbReference type="SMART" id="SM00448">
    <property type="entry name" value="REC"/>
    <property type="match status" value="1"/>
</dbReference>
<dbReference type="SMART" id="SM00387">
    <property type="entry name" value="HATPase_c"/>
    <property type="match status" value="1"/>
</dbReference>
<comment type="catalytic activity">
    <reaction evidence="1">
        <text>ATP + protein L-histidine = ADP + protein N-phospho-L-histidine.</text>
        <dbReference type="EC" id="2.7.13.3"/>
    </reaction>
</comment>
<dbReference type="InterPro" id="IPR000014">
    <property type="entry name" value="PAS"/>
</dbReference>
<feature type="domain" description="Histidine kinase" evidence="12">
    <location>
        <begin position="397"/>
        <end position="617"/>
    </location>
</feature>
<dbReference type="PRINTS" id="PR00344">
    <property type="entry name" value="BCTRLSENSOR"/>
</dbReference>
<dbReference type="RefSeq" id="WP_173291836.1">
    <property type="nucleotide sequence ID" value="NZ_AP021888.1"/>
</dbReference>
<evidence type="ECO:0000256" key="3">
    <source>
        <dbReference type="ARBA" id="ARBA00022553"/>
    </source>
</evidence>
<feature type="domain" description="Response regulatory" evidence="13">
    <location>
        <begin position="640"/>
        <end position="759"/>
    </location>
</feature>
<evidence type="ECO:0000256" key="6">
    <source>
        <dbReference type="ARBA" id="ARBA00022777"/>
    </source>
</evidence>
<feature type="domain" description="PAC" evidence="15">
    <location>
        <begin position="326"/>
        <end position="379"/>
    </location>
</feature>
<dbReference type="InterPro" id="IPR004358">
    <property type="entry name" value="Sig_transdc_His_kin-like_C"/>
</dbReference>
<dbReference type="InterPro" id="IPR036890">
    <property type="entry name" value="HATPase_C_sf"/>
</dbReference>
<dbReference type="SMART" id="SM00388">
    <property type="entry name" value="HisKA"/>
    <property type="match status" value="1"/>
</dbReference>
<evidence type="ECO:0000256" key="9">
    <source>
        <dbReference type="ARBA" id="ARBA00064003"/>
    </source>
</evidence>
<dbReference type="Proteomes" id="UP000501466">
    <property type="component" value="Chromosome"/>
</dbReference>
<evidence type="ECO:0000256" key="8">
    <source>
        <dbReference type="ARBA" id="ARBA00023012"/>
    </source>
</evidence>
<protein>
    <recommendedName>
        <fullName evidence="10">Sensory/regulatory protein RpfC</fullName>
        <ecNumber evidence="2">2.7.13.3</ecNumber>
    </recommendedName>
</protein>
<dbReference type="SMART" id="SM00086">
    <property type="entry name" value="PAC"/>
    <property type="match status" value="1"/>
</dbReference>
<dbReference type="AlphaFoldDB" id="A0A6F8PPW9"/>
<dbReference type="Pfam" id="PF08448">
    <property type="entry name" value="PAS_4"/>
    <property type="match status" value="1"/>
</dbReference>
<feature type="domain" description="PAC" evidence="15">
    <location>
        <begin position="195"/>
        <end position="250"/>
    </location>
</feature>
<feature type="modified residue" description="4-aspartylphosphate" evidence="11">
    <location>
        <position position="689"/>
    </location>
</feature>
<dbReference type="InterPro" id="IPR005467">
    <property type="entry name" value="His_kinase_dom"/>
</dbReference>
<dbReference type="CDD" id="cd17546">
    <property type="entry name" value="REC_hyHK_CKI1_RcsC-like"/>
    <property type="match status" value="1"/>
</dbReference>
<dbReference type="FunFam" id="3.30.565.10:FF:000010">
    <property type="entry name" value="Sensor histidine kinase RcsC"/>
    <property type="match status" value="1"/>
</dbReference>
<dbReference type="SUPFAM" id="SSF52172">
    <property type="entry name" value="CheY-like"/>
    <property type="match status" value="1"/>
</dbReference>
<proteinExistence type="predicted"/>
<dbReference type="CDD" id="cd00130">
    <property type="entry name" value="PAS"/>
    <property type="match status" value="2"/>
</dbReference>
<dbReference type="Gene3D" id="3.30.450.20">
    <property type="entry name" value="PAS domain"/>
    <property type="match status" value="2"/>
</dbReference>
<dbReference type="CDD" id="cd00082">
    <property type="entry name" value="HisKA"/>
    <property type="match status" value="1"/>
</dbReference>
<reference evidence="17" key="1">
    <citation type="submission" date="2019-11" db="EMBL/GenBank/DDBJ databases">
        <title>Isolation and characterization of two novel species in the genus Thiomicrorhabdus.</title>
        <authorList>
            <person name="Mochizuki J."/>
            <person name="Kojima H."/>
            <person name="Fukui M."/>
        </authorList>
    </citation>
    <scope>NUCLEOTIDE SEQUENCE [LARGE SCALE GENOMIC DNA]</scope>
    <source>
        <strain evidence="17">AkT22</strain>
    </source>
</reference>
<dbReference type="GO" id="GO:0005524">
    <property type="term" value="F:ATP binding"/>
    <property type="evidence" value="ECO:0007669"/>
    <property type="project" value="UniProtKB-KW"/>
</dbReference>